<evidence type="ECO:0000313" key="1">
    <source>
        <dbReference type="EMBL" id="KAI8021639.1"/>
    </source>
</evidence>
<evidence type="ECO:0000313" key="2">
    <source>
        <dbReference type="Proteomes" id="UP001060215"/>
    </source>
</evidence>
<proteinExistence type="predicted"/>
<organism evidence="1 2">
    <name type="scientific">Camellia lanceoleosa</name>
    <dbReference type="NCBI Taxonomy" id="1840588"/>
    <lineage>
        <taxon>Eukaryota</taxon>
        <taxon>Viridiplantae</taxon>
        <taxon>Streptophyta</taxon>
        <taxon>Embryophyta</taxon>
        <taxon>Tracheophyta</taxon>
        <taxon>Spermatophyta</taxon>
        <taxon>Magnoliopsida</taxon>
        <taxon>eudicotyledons</taxon>
        <taxon>Gunneridae</taxon>
        <taxon>Pentapetalae</taxon>
        <taxon>asterids</taxon>
        <taxon>Ericales</taxon>
        <taxon>Theaceae</taxon>
        <taxon>Camellia</taxon>
    </lineage>
</organism>
<sequence length="232" mass="25278">MDLRGPSPRYASCSGLESLHQCQYDSTPLCALIDLETLGAQSGLPGLQHFAVESSLVGCRCRALFDGQSYHKKIKMSVSKDFYIELWEHNIVPFTFLLCTSMKVNVPSSTLNQLNFGEALKIELKVGIYCHKCKTEVLKAVTKLTGIDQVSVDAEKGTLTVIGNVDPVCVTTQVRRKTGKVVELISVGPPKPPDPKPQPCKPPICLPPCCKECQLVGITFVPYYGGSSCSIL</sequence>
<dbReference type="Proteomes" id="UP001060215">
    <property type="component" value="Chromosome 6"/>
</dbReference>
<keyword evidence="2" id="KW-1185">Reference proteome</keyword>
<accession>A0ACC0I9P7</accession>
<reference evidence="1 2" key="1">
    <citation type="journal article" date="2022" name="Plant J.">
        <title>Chromosome-level genome of Camellia lanceoleosa provides a valuable resource for understanding genome evolution and self-incompatibility.</title>
        <authorList>
            <person name="Gong W."/>
            <person name="Xiao S."/>
            <person name="Wang L."/>
            <person name="Liao Z."/>
            <person name="Chang Y."/>
            <person name="Mo W."/>
            <person name="Hu G."/>
            <person name="Li W."/>
            <person name="Zhao G."/>
            <person name="Zhu H."/>
            <person name="Hu X."/>
            <person name="Ji K."/>
            <person name="Xiang X."/>
            <person name="Song Q."/>
            <person name="Yuan D."/>
            <person name="Jin S."/>
            <person name="Zhang L."/>
        </authorList>
    </citation>
    <scope>NUCLEOTIDE SEQUENCE [LARGE SCALE GENOMIC DNA]</scope>
    <source>
        <strain evidence="1">SQ_2022a</strain>
    </source>
</reference>
<name>A0ACC0I9P7_9ERIC</name>
<comment type="caution">
    <text evidence="1">The sequence shown here is derived from an EMBL/GenBank/DDBJ whole genome shotgun (WGS) entry which is preliminary data.</text>
</comment>
<protein>
    <submittedName>
        <fullName evidence="1">Heavy metal-associated isoprenylated plant protein 43</fullName>
    </submittedName>
</protein>
<gene>
    <name evidence="1" type="ORF">LOK49_LG03G03415</name>
</gene>
<dbReference type="EMBL" id="CM045763">
    <property type="protein sequence ID" value="KAI8021639.1"/>
    <property type="molecule type" value="Genomic_DNA"/>
</dbReference>